<reference evidence="1" key="1">
    <citation type="journal article" date="2015" name="Nature">
        <title>Complex archaea that bridge the gap between prokaryotes and eukaryotes.</title>
        <authorList>
            <person name="Spang A."/>
            <person name="Saw J.H."/>
            <person name="Jorgensen S.L."/>
            <person name="Zaremba-Niedzwiedzka K."/>
            <person name="Martijn J."/>
            <person name="Lind A.E."/>
            <person name="van Eijk R."/>
            <person name="Schleper C."/>
            <person name="Guy L."/>
            <person name="Ettema T.J."/>
        </authorList>
    </citation>
    <scope>NUCLEOTIDE SEQUENCE</scope>
</reference>
<organism evidence="1">
    <name type="scientific">marine sediment metagenome</name>
    <dbReference type="NCBI Taxonomy" id="412755"/>
    <lineage>
        <taxon>unclassified sequences</taxon>
        <taxon>metagenomes</taxon>
        <taxon>ecological metagenomes</taxon>
    </lineage>
</organism>
<dbReference type="EMBL" id="LAZR01013820">
    <property type="protein sequence ID" value="KKM20188.1"/>
    <property type="molecule type" value="Genomic_DNA"/>
</dbReference>
<accession>A0A0F9KDI0</accession>
<proteinExistence type="predicted"/>
<name>A0A0F9KDI0_9ZZZZ</name>
<protein>
    <submittedName>
        <fullName evidence="1">Uncharacterized protein</fullName>
    </submittedName>
</protein>
<dbReference type="SUPFAM" id="SSF57903">
    <property type="entry name" value="FYVE/PHD zinc finger"/>
    <property type="match status" value="1"/>
</dbReference>
<comment type="caution">
    <text evidence="1">The sequence shown here is derived from an EMBL/GenBank/DDBJ whole genome shotgun (WGS) entry which is preliminary data.</text>
</comment>
<dbReference type="AlphaFoldDB" id="A0A0F9KDI0"/>
<sequence length="104" mass="11982">MKTVNQDLLDLSRINQLGKNSQISAKKIYKSKERGDFSSGKGGVEEMRCKRCDKKSAIVQCTPCERLLCLGCYIDHVKKIDRIKANFPCVRYSNREARRKEPTR</sequence>
<gene>
    <name evidence="1" type="ORF">LCGC14_1648000</name>
</gene>
<evidence type="ECO:0000313" key="1">
    <source>
        <dbReference type="EMBL" id="KKM20188.1"/>
    </source>
</evidence>
<dbReference type="InterPro" id="IPR011011">
    <property type="entry name" value="Znf_FYVE_PHD"/>
</dbReference>